<gene>
    <name evidence="1" type="ORF">AC812_14405</name>
</gene>
<dbReference type="AlphaFoldDB" id="A0A0P6XFJ8"/>
<accession>A0A0P6XFJ8</accession>
<dbReference type="OrthoDB" id="163373at2"/>
<keyword evidence="2" id="KW-1185">Reference proteome</keyword>
<dbReference type="Gene3D" id="3.40.91.30">
    <property type="match status" value="1"/>
</dbReference>
<evidence type="ECO:0000313" key="2">
    <source>
        <dbReference type="Proteomes" id="UP000050514"/>
    </source>
</evidence>
<protein>
    <submittedName>
        <fullName evidence="1">Uncharacterized protein</fullName>
    </submittedName>
</protein>
<dbReference type="EMBL" id="LGHJ01000019">
    <property type="protein sequence ID" value="KPL73953.1"/>
    <property type="molecule type" value="Genomic_DNA"/>
</dbReference>
<dbReference type="RefSeq" id="WP_061917844.1">
    <property type="nucleotide sequence ID" value="NZ_DF967971.1"/>
</dbReference>
<evidence type="ECO:0000313" key="1">
    <source>
        <dbReference type="EMBL" id="KPL73953.1"/>
    </source>
</evidence>
<dbReference type="Proteomes" id="UP000050514">
    <property type="component" value="Unassembled WGS sequence"/>
</dbReference>
<reference evidence="1 2" key="1">
    <citation type="submission" date="2015-07" db="EMBL/GenBank/DDBJ databases">
        <title>Draft genome of Bellilinea caldifistulae DSM 17877.</title>
        <authorList>
            <person name="Hemp J."/>
            <person name="Ward L.M."/>
            <person name="Pace L.A."/>
            <person name="Fischer W.W."/>
        </authorList>
    </citation>
    <scope>NUCLEOTIDE SEQUENCE [LARGE SCALE GENOMIC DNA]</scope>
    <source>
        <strain evidence="1 2">GOMI-1</strain>
    </source>
</reference>
<proteinExistence type="predicted"/>
<comment type="caution">
    <text evidence="1">The sequence shown here is derived from an EMBL/GenBank/DDBJ whole genome shotgun (WGS) entry which is preliminary data.</text>
</comment>
<dbReference type="STRING" id="360411.AC812_14405"/>
<name>A0A0P6XFJ8_9CHLR</name>
<organism evidence="1 2">
    <name type="scientific">Bellilinea caldifistulae</name>
    <dbReference type="NCBI Taxonomy" id="360411"/>
    <lineage>
        <taxon>Bacteria</taxon>
        <taxon>Bacillati</taxon>
        <taxon>Chloroflexota</taxon>
        <taxon>Anaerolineae</taxon>
        <taxon>Anaerolineales</taxon>
        <taxon>Anaerolineaceae</taxon>
        <taxon>Bellilinea</taxon>
    </lineage>
</organism>
<sequence length="129" mass="15521">MSQDEQKKPVFAHPAEEIFARILDFYGIRWEYEPHTFPLEWDEKGNVTLAFSPDFYLPEQDLYIELTTLRPQLSTRKNKKIRLMNQLYPHIKIKLLKRREMRDLMVKYGLFDEANQLKGTEAQKRSDDE</sequence>